<dbReference type="Pfam" id="PF00595">
    <property type="entry name" value="PDZ"/>
    <property type="match status" value="4"/>
</dbReference>
<accession>A0A0K0FUE1</accession>
<evidence type="ECO:0000259" key="2">
    <source>
        <dbReference type="PROSITE" id="PS50106"/>
    </source>
</evidence>
<keyword evidence="3" id="KW-1185">Reference proteome</keyword>
<feature type="compositionally biased region" description="Low complexity" evidence="1">
    <location>
        <begin position="975"/>
        <end position="994"/>
    </location>
</feature>
<reference evidence="3" key="1">
    <citation type="submission" date="2014-07" db="EMBL/GenBank/DDBJ databases">
        <authorList>
            <person name="Martin A.A"/>
            <person name="De Silva N."/>
        </authorList>
    </citation>
    <scope>NUCLEOTIDE SEQUENCE</scope>
</reference>
<organism evidence="3 4">
    <name type="scientific">Strongyloides venezuelensis</name>
    <name type="common">Threadworm</name>
    <dbReference type="NCBI Taxonomy" id="75913"/>
    <lineage>
        <taxon>Eukaryota</taxon>
        <taxon>Metazoa</taxon>
        <taxon>Ecdysozoa</taxon>
        <taxon>Nematoda</taxon>
        <taxon>Chromadorea</taxon>
        <taxon>Rhabditida</taxon>
        <taxon>Tylenchina</taxon>
        <taxon>Panagrolaimomorpha</taxon>
        <taxon>Strongyloidoidea</taxon>
        <taxon>Strongyloididae</taxon>
        <taxon>Strongyloides</taxon>
    </lineage>
</organism>
<dbReference type="PANTHER" id="PTHR11324">
    <property type="entry name" value="IL16-RELATED"/>
    <property type="match status" value="1"/>
</dbReference>
<dbReference type="InterPro" id="IPR036034">
    <property type="entry name" value="PDZ_sf"/>
</dbReference>
<feature type="domain" description="PDZ" evidence="2">
    <location>
        <begin position="1229"/>
        <end position="1300"/>
    </location>
</feature>
<feature type="region of interest" description="Disordered" evidence="1">
    <location>
        <begin position="594"/>
        <end position="632"/>
    </location>
</feature>
<dbReference type="SMART" id="SM00228">
    <property type="entry name" value="PDZ"/>
    <property type="match status" value="4"/>
</dbReference>
<name>A0A0K0FUE1_STRVS</name>
<feature type="region of interest" description="Disordered" evidence="1">
    <location>
        <begin position="975"/>
        <end position="997"/>
    </location>
</feature>
<feature type="domain" description="PDZ" evidence="2">
    <location>
        <begin position="39"/>
        <end position="121"/>
    </location>
</feature>
<dbReference type="SUPFAM" id="SSF50156">
    <property type="entry name" value="PDZ domain-like"/>
    <property type="match status" value="4"/>
</dbReference>
<evidence type="ECO:0000256" key="1">
    <source>
        <dbReference type="SAM" id="MobiDB-lite"/>
    </source>
</evidence>
<dbReference type="PANTHER" id="PTHR11324:SF16">
    <property type="entry name" value="PDZ DOMAIN-CONTAINING PROTEIN 2"/>
    <property type="match status" value="1"/>
</dbReference>
<feature type="domain" description="PDZ" evidence="2">
    <location>
        <begin position="1107"/>
        <end position="1195"/>
    </location>
</feature>
<evidence type="ECO:0000313" key="4">
    <source>
        <dbReference type="WBParaSite" id="SVE_1595300.1"/>
    </source>
</evidence>
<proteinExistence type="predicted"/>
<sequence length="1316" mass="147923">MANLKKINLKEPPATTSRNGQIIQTIILYRNFKDTSPFNTKIKKDNSYTTNQQNFKKNFGFSIVGGIDSPKGPLGIFVKTICQNGVASKSGLLEPGDEILSVNGISLRGKTHEESIKILKKYGRCSLVLTIAKNKKNKSNYCSSENNTKSSVCSDDVYNEKLDFDNVFKIYQSCNQERINNYIQNEEKIEKLNEKNVNISTNCKKVITFEEEEQYYQVIFEDEKEDTFNNEVNIIKNNISCPYSNICLTETKSTLESLNISPTLIKRSNFLTNIYNSFTLTKTKRNPLPKVPYSFFNNTRTKSLINFNKPKIKNLNQQQLNFRHHHLNNKKKYLFGIGKKKLLNNLQNNNNYTMERIVILKRQHSKERLGLGVAIESDEEDERVLCVTVEQIDEDSISYIQGLAPGDRIWKINGTDVHKCKRIECLSLFQCAPLLLNLVVSTPYKKISKIPWSSDITTTKQPYLDTRMYNHPSVEKHKGIKKDNQETLESDYQTITTELASSFDKLPLSLSNIPQYLTSDYLCETVNYQMSSRKTDQPSVNSTEMSINEIINKIEDRENKESSFNQSNDITKKNFSKKEVQSACSPLLSLINTSSTSSISPDPHSPTHSEDSGFQNDHTTTVKSKSLMKVPTSPVPVPIKYSKTSAAYNTTSSSPTTTYKSVFARTPDSADIGKNTNSSQEGGFVDQINNCTKTHFDGDKMFGETTDYYVRGRNSNTLYGYMDCKMSKNQSLVLNKIVLPSNGKSGPAVPPKPKMFNNISGFSDDINCLKTNKIFNRASIIYNSNDTDKHDKTVEDSDGVISPRKIKPKVSSLIQKFQSGNISIEDSDEEIENISVKRSDEVKESVELFQTDKDSVSEIILQEDFLIEQDRCSEIIINSQNVNNLSNISLSKREVSDETNFTYSSENKFKSLAEKYREPSPTEEIISPALKELLEKDNYDAHKTSSPISTISKTNLSTKSKEISNIVKEDDIIPNITSNSSTTSSRNSTPVPTNEKFNLFPPSSCNIEDKKDNCYFTTSTANTTANESIINNKPIENTKYQYVTIEKLKQTDEQKTSSTTDIIDNNYISRSASRLSNSQRLPNLTQFQIEELKEVLKDQFEEYELFVVNMTRVAGIMDGSVGIILTGAESTSNLSTITIQRVITGSVADREGTLLKGDRLFYIQGKSTVNMSAAVARKELKAPAKTVTVVAGRLIKFKTFRLSSSIFNESENTFNGDPNLFTYSETPIVVSLTKNTIGVGFSLDGGVDSSYGNRPIIVKRLFNGGEALKSGLITAGDILEKVEDTSLEGMTYLDAWKLLKALPEGKINLSLRKIQK</sequence>
<dbReference type="STRING" id="75913.A0A0K0FUE1"/>
<evidence type="ECO:0000313" key="3">
    <source>
        <dbReference type="Proteomes" id="UP000035680"/>
    </source>
</evidence>
<dbReference type="Proteomes" id="UP000035680">
    <property type="component" value="Unassembled WGS sequence"/>
</dbReference>
<dbReference type="Gene3D" id="2.30.42.10">
    <property type="match status" value="4"/>
</dbReference>
<dbReference type="WBParaSite" id="SVE_1595300.1">
    <property type="protein sequence ID" value="SVE_1595300.1"/>
    <property type="gene ID" value="SVE_1595300"/>
</dbReference>
<feature type="compositionally biased region" description="Polar residues" evidence="1">
    <location>
        <begin position="612"/>
        <end position="624"/>
    </location>
</feature>
<reference evidence="4" key="2">
    <citation type="submission" date="2015-08" db="UniProtKB">
        <authorList>
            <consortium name="WormBaseParasite"/>
        </authorList>
    </citation>
    <scope>IDENTIFICATION</scope>
</reference>
<dbReference type="CDD" id="cd00136">
    <property type="entry name" value="PDZ_canonical"/>
    <property type="match status" value="1"/>
</dbReference>
<feature type="domain" description="PDZ" evidence="2">
    <location>
        <begin position="357"/>
        <end position="444"/>
    </location>
</feature>
<dbReference type="PROSITE" id="PS50106">
    <property type="entry name" value="PDZ"/>
    <property type="match status" value="4"/>
</dbReference>
<dbReference type="InterPro" id="IPR001478">
    <property type="entry name" value="PDZ"/>
</dbReference>
<protein>
    <submittedName>
        <fullName evidence="4">Pro-interleukin-16 (inferred by orthology to a human protein)</fullName>
    </submittedName>
</protein>